<proteinExistence type="predicted"/>
<dbReference type="Gene3D" id="1.25.40.20">
    <property type="entry name" value="Ankyrin repeat-containing domain"/>
    <property type="match status" value="1"/>
</dbReference>
<evidence type="ECO:0000256" key="4">
    <source>
        <dbReference type="SAM" id="MobiDB-lite"/>
    </source>
</evidence>
<protein>
    <submittedName>
        <fullName evidence="5">Uncharacterized protein</fullName>
    </submittedName>
</protein>
<name>A0AAE0DBT8_COLKA</name>
<accession>A0AAE0DBT8</accession>
<dbReference type="InterPro" id="IPR036770">
    <property type="entry name" value="Ankyrin_rpt-contain_sf"/>
</dbReference>
<dbReference type="SUPFAM" id="SSF48403">
    <property type="entry name" value="Ankyrin repeat"/>
    <property type="match status" value="1"/>
</dbReference>
<dbReference type="PROSITE" id="PS50088">
    <property type="entry name" value="ANK_REPEAT"/>
    <property type="match status" value="1"/>
</dbReference>
<feature type="repeat" description="ANK" evidence="3">
    <location>
        <begin position="21"/>
        <end position="49"/>
    </location>
</feature>
<keyword evidence="2 3" id="KW-0040">ANK repeat</keyword>
<keyword evidence="6" id="KW-1185">Reference proteome</keyword>
<comment type="caution">
    <text evidence="5">The sequence shown here is derived from an EMBL/GenBank/DDBJ whole genome shotgun (WGS) entry which is preliminary data.</text>
</comment>
<dbReference type="Proteomes" id="UP001281614">
    <property type="component" value="Unassembled WGS sequence"/>
</dbReference>
<evidence type="ECO:0000313" key="6">
    <source>
        <dbReference type="Proteomes" id="UP001281614"/>
    </source>
</evidence>
<dbReference type="AlphaFoldDB" id="A0AAE0DBT8"/>
<feature type="region of interest" description="Disordered" evidence="4">
    <location>
        <begin position="131"/>
        <end position="153"/>
    </location>
</feature>
<organism evidence="5 6">
    <name type="scientific">Colletotrichum kahawae</name>
    <name type="common">Coffee berry disease fungus</name>
    <dbReference type="NCBI Taxonomy" id="34407"/>
    <lineage>
        <taxon>Eukaryota</taxon>
        <taxon>Fungi</taxon>
        <taxon>Dikarya</taxon>
        <taxon>Ascomycota</taxon>
        <taxon>Pezizomycotina</taxon>
        <taxon>Sordariomycetes</taxon>
        <taxon>Hypocreomycetidae</taxon>
        <taxon>Glomerellales</taxon>
        <taxon>Glomerellaceae</taxon>
        <taxon>Colletotrichum</taxon>
        <taxon>Colletotrichum gloeosporioides species complex</taxon>
    </lineage>
</organism>
<gene>
    <name evidence="5" type="ORF">CKAH01_11875</name>
</gene>
<reference evidence="5" key="1">
    <citation type="submission" date="2023-02" db="EMBL/GenBank/DDBJ databases">
        <title>Colletotrichum kahawae CIFC_Que2 genome sequencing and assembly.</title>
        <authorList>
            <person name="Baroncelli R."/>
        </authorList>
    </citation>
    <scope>NUCLEOTIDE SEQUENCE</scope>
    <source>
        <strain evidence="5">CIFC_Que2</strain>
    </source>
</reference>
<evidence type="ECO:0000256" key="2">
    <source>
        <dbReference type="ARBA" id="ARBA00023043"/>
    </source>
</evidence>
<sequence length="153" mass="17066">MLLLLTRGADVDLRTSIYGHPLIAASEVGDAEIVQLLLDSGANVDARRRRNPLIAALNFSNIDLARLLIHNKVLRPLQLVTVQLVPLLLKRGAELKQRCTSHLYRKIPYEIASERDDEEMLRMMEGVSVRNSLKQASPSNISDRGERPSGGLF</sequence>
<dbReference type="PANTHER" id="PTHR24126">
    <property type="entry name" value="ANKYRIN REPEAT, PH AND SEC7 DOMAIN CONTAINING PROTEIN SECG-RELATED"/>
    <property type="match status" value="1"/>
</dbReference>
<dbReference type="Pfam" id="PF12796">
    <property type="entry name" value="Ank_2"/>
    <property type="match status" value="1"/>
</dbReference>
<dbReference type="InterPro" id="IPR002110">
    <property type="entry name" value="Ankyrin_rpt"/>
</dbReference>
<feature type="compositionally biased region" description="Polar residues" evidence="4">
    <location>
        <begin position="131"/>
        <end position="142"/>
    </location>
</feature>
<dbReference type="EMBL" id="VYYT01000014">
    <property type="protein sequence ID" value="KAK2778011.1"/>
    <property type="molecule type" value="Genomic_DNA"/>
</dbReference>
<evidence type="ECO:0000313" key="5">
    <source>
        <dbReference type="EMBL" id="KAK2778011.1"/>
    </source>
</evidence>
<dbReference type="PANTHER" id="PTHR24126:SF14">
    <property type="entry name" value="ANK_REP_REGION DOMAIN-CONTAINING PROTEIN"/>
    <property type="match status" value="1"/>
</dbReference>
<dbReference type="PROSITE" id="PS50297">
    <property type="entry name" value="ANK_REP_REGION"/>
    <property type="match status" value="1"/>
</dbReference>
<evidence type="ECO:0000256" key="3">
    <source>
        <dbReference type="PROSITE-ProRule" id="PRU00023"/>
    </source>
</evidence>
<evidence type="ECO:0000256" key="1">
    <source>
        <dbReference type="ARBA" id="ARBA00022737"/>
    </source>
</evidence>
<keyword evidence="1" id="KW-0677">Repeat</keyword>